<organism evidence="2">
    <name type="scientific">uncultured Caudovirales phage</name>
    <dbReference type="NCBI Taxonomy" id="2100421"/>
    <lineage>
        <taxon>Viruses</taxon>
        <taxon>Duplodnaviria</taxon>
        <taxon>Heunggongvirae</taxon>
        <taxon>Uroviricota</taxon>
        <taxon>Caudoviricetes</taxon>
        <taxon>Peduoviridae</taxon>
        <taxon>Maltschvirus</taxon>
        <taxon>Maltschvirus maltsch</taxon>
    </lineage>
</organism>
<dbReference type="EMBL" id="LR796187">
    <property type="protein sequence ID" value="CAB4126032.1"/>
    <property type="molecule type" value="Genomic_DNA"/>
</dbReference>
<gene>
    <name evidence="2" type="ORF">UFOVP181_206</name>
    <name evidence="1" type="ORF">UFOVP57_433</name>
</gene>
<protein>
    <submittedName>
        <fullName evidence="2">Uncharacterized protein</fullName>
    </submittedName>
</protein>
<name>A0A6J7WGY3_9CAUD</name>
<reference evidence="2" key="1">
    <citation type="submission" date="2020-05" db="EMBL/GenBank/DDBJ databases">
        <authorList>
            <person name="Chiriac C."/>
            <person name="Salcher M."/>
            <person name="Ghai R."/>
            <person name="Kavagutti S V."/>
        </authorList>
    </citation>
    <scope>NUCLEOTIDE SEQUENCE</scope>
</reference>
<evidence type="ECO:0000313" key="2">
    <source>
        <dbReference type="EMBL" id="CAB5208834.1"/>
    </source>
</evidence>
<accession>A0A6J7WGY3</accession>
<dbReference type="EMBL" id="LR798231">
    <property type="protein sequence ID" value="CAB5208834.1"/>
    <property type="molecule type" value="Genomic_DNA"/>
</dbReference>
<proteinExistence type="predicted"/>
<sequence>MKKVLLTLLAFSQLAIAQECKVQQATQNVSRQNVSGVINLVKNKQEGSCQVIFKITVDGQTHLVDHTYKGLYQPEILCQMSIEEGRGMLLTEIGGTFESESVTVCKEGANLKFRPLKIGDEILEGEAPVIQGKPYFKYRNTQCRLFRERYNQNGNLRVNHGVICQTDNSLWTVVDKW</sequence>
<evidence type="ECO:0000313" key="1">
    <source>
        <dbReference type="EMBL" id="CAB4126032.1"/>
    </source>
</evidence>